<organism evidence="1 2">
    <name type="scientific">Arctium lappa</name>
    <name type="common">Greater burdock</name>
    <name type="synonym">Lappa major</name>
    <dbReference type="NCBI Taxonomy" id="4217"/>
    <lineage>
        <taxon>Eukaryota</taxon>
        <taxon>Viridiplantae</taxon>
        <taxon>Streptophyta</taxon>
        <taxon>Embryophyta</taxon>
        <taxon>Tracheophyta</taxon>
        <taxon>Spermatophyta</taxon>
        <taxon>Magnoliopsida</taxon>
        <taxon>eudicotyledons</taxon>
        <taxon>Gunneridae</taxon>
        <taxon>Pentapetalae</taxon>
        <taxon>asterids</taxon>
        <taxon>campanulids</taxon>
        <taxon>Asterales</taxon>
        <taxon>Asteraceae</taxon>
        <taxon>Carduoideae</taxon>
        <taxon>Cardueae</taxon>
        <taxon>Arctiinae</taxon>
        <taxon>Arctium</taxon>
    </lineage>
</organism>
<proteinExistence type="predicted"/>
<comment type="caution">
    <text evidence="1">The sequence shown here is derived from an EMBL/GenBank/DDBJ whole genome shotgun (WGS) entry which is preliminary data.</text>
</comment>
<protein>
    <submittedName>
        <fullName evidence="1">Uncharacterized protein</fullName>
    </submittedName>
</protein>
<name>A0ACB9AFU8_ARCLA</name>
<sequence>MKPFYSELKEGVSISQQVEQQVEQIVDSVVYGPKQNPENQILNKHSASNPSFTIGSQAHPPSLSHHRTNLGSKDHGGKKDGSSKDLKTKEKRHSIGIRKGKKEESSRLGNGRRSFHIFKQMARGKAKTEGQKVDIRTPAQSMATRKKKGGKELMASLSSLSISNELGNKESEEGLKAFGEAIGINWNSPRGREKDTAVPLDWILSTNFGKVGLE</sequence>
<reference evidence="1 2" key="2">
    <citation type="journal article" date="2022" name="Mol. Ecol. Resour.">
        <title>The genomes of chicory, endive, great burdock and yacon provide insights into Asteraceae paleo-polyploidization history and plant inulin production.</title>
        <authorList>
            <person name="Fan W."/>
            <person name="Wang S."/>
            <person name="Wang H."/>
            <person name="Wang A."/>
            <person name="Jiang F."/>
            <person name="Liu H."/>
            <person name="Zhao H."/>
            <person name="Xu D."/>
            <person name="Zhang Y."/>
        </authorList>
    </citation>
    <scope>NUCLEOTIDE SEQUENCE [LARGE SCALE GENOMIC DNA]</scope>
    <source>
        <strain evidence="2">cv. Niubang</strain>
    </source>
</reference>
<keyword evidence="2" id="KW-1185">Reference proteome</keyword>
<evidence type="ECO:0000313" key="1">
    <source>
        <dbReference type="EMBL" id="KAI3707305.1"/>
    </source>
</evidence>
<dbReference type="EMBL" id="CM042054">
    <property type="protein sequence ID" value="KAI3707305.1"/>
    <property type="molecule type" value="Genomic_DNA"/>
</dbReference>
<reference evidence="2" key="1">
    <citation type="journal article" date="2022" name="Mol. Ecol. Resour.">
        <title>The genomes of chicory, endive, great burdock and yacon provide insights into Asteraceae palaeo-polyploidization history and plant inulin production.</title>
        <authorList>
            <person name="Fan W."/>
            <person name="Wang S."/>
            <person name="Wang H."/>
            <person name="Wang A."/>
            <person name="Jiang F."/>
            <person name="Liu H."/>
            <person name="Zhao H."/>
            <person name="Xu D."/>
            <person name="Zhang Y."/>
        </authorList>
    </citation>
    <scope>NUCLEOTIDE SEQUENCE [LARGE SCALE GENOMIC DNA]</scope>
    <source>
        <strain evidence="2">cv. Niubang</strain>
    </source>
</reference>
<gene>
    <name evidence="1" type="ORF">L6452_25709</name>
</gene>
<accession>A0ACB9AFU8</accession>
<dbReference type="Proteomes" id="UP001055879">
    <property type="component" value="Linkage Group LG08"/>
</dbReference>
<evidence type="ECO:0000313" key="2">
    <source>
        <dbReference type="Proteomes" id="UP001055879"/>
    </source>
</evidence>